<keyword evidence="7" id="KW-0677">Repeat</keyword>
<evidence type="ECO:0000313" key="15">
    <source>
        <dbReference type="Proteomes" id="UP000279833"/>
    </source>
</evidence>
<evidence type="ECO:0000256" key="7">
    <source>
        <dbReference type="ARBA" id="ARBA00022737"/>
    </source>
</evidence>
<keyword evidence="5" id="KW-0853">WD repeat</keyword>
<dbReference type="SMART" id="SM00320">
    <property type="entry name" value="WD40"/>
    <property type="match status" value="4"/>
</dbReference>
<dbReference type="SUPFAM" id="SSF47157">
    <property type="entry name" value="Mitochondrial import receptor subunit Tom20"/>
    <property type="match status" value="1"/>
</dbReference>
<evidence type="ECO:0000256" key="10">
    <source>
        <dbReference type="ARBA" id="ARBA00023128"/>
    </source>
</evidence>
<dbReference type="STRING" id="6186.A0A183KB33"/>
<dbReference type="PANTHER" id="PTHR12442">
    <property type="entry name" value="DYNEIN INTERMEDIATE CHAIN"/>
    <property type="match status" value="1"/>
</dbReference>
<feature type="region of interest" description="Disordered" evidence="12">
    <location>
        <begin position="1"/>
        <end position="51"/>
    </location>
</feature>
<dbReference type="GO" id="GO:0045504">
    <property type="term" value="F:dynein heavy chain binding"/>
    <property type="evidence" value="ECO:0007669"/>
    <property type="project" value="TreeGrafter"/>
</dbReference>
<evidence type="ECO:0000256" key="11">
    <source>
        <dbReference type="ARBA" id="ARBA00023136"/>
    </source>
</evidence>
<dbReference type="Gene3D" id="1.20.960.10">
    <property type="entry name" value="Mitochondrial outer membrane translocase complex, subunit Tom20 domain"/>
    <property type="match status" value="1"/>
</dbReference>
<dbReference type="Pfam" id="PF02064">
    <property type="entry name" value="MAS20"/>
    <property type="match status" value="1"/>
</dbReference>
<keyword evidence="4" id="KW-0963">Cytoplasm</keyword>
<keyword evidence="6 13" id="KW-0812">Transmembrane</keyword>
<keyword evidence="11 13" id="KW-0472">Membrane</keyword>
<dbReference type="Proteomes" id="UP000279833">
    <property type="component" value="Unassembled WGS sequence"/>
</dbReference>
<comment type="subcellular location">
    <subcellularLocation>
        <location evidence="1">Cytoplasm</location>
    </subcellularLocation>
    <subcellularLocation>
        <location evidence="2">Mitochondrion outer membrane</location>
        <topology evidence="2">Single-pass membrane protein</topology>
    </subcellularLocation>
</comment>
<dbReference type="GO" id="GO:0005742">
    <property type="term" value="C:mitochondrial outer membrane translocase complex"/>
    <property type="evidence" value="ECO:0007669"/>
    <property type="project" value="InterPro"/>
</dbReference>
<dbReference type="InterPro" id="IPR050687">
    <property type="entry name" value="Dynein_IC"/>
</dbReference>
<dbReference type="GO" id="GO:0045503">
    <property type="term" value="F:dynein light chain binding"/>
    <property type="evidence" value="ECO:0007669"/>
    <property type="project" value="TreeGrafter"/>
</dbReference>
<proteinExistence type="inferred from homology"/>
<evidence type="ECO:0000256" key="13">
    <source>
        <dbReference type="SAM" id="Phobius"/>
    </source>
</evidence>
<dbReference type="GO" id="GO:0006886">
    <property type="term" value="P:intracellular protein transport"/>
    <property type="evidence" value="ECO:0007669"/>
    <property type="project" value="InterPro"/>
</dbReference>
<gene>
    <name evidence="14" type="ORF">SCUD_LOCUS12221</name>
</gene>
<dbReference type="InterPro" id="IPR002056">
    <property type="entry name" value="MAS20"/>
</dbReference>
<accession>A0A183KB33</accession>
<evidence type="ECO:0000256" key="8">
    <source>
        <dbReference type="ARBA" id="ARBA00022787"/>
    </source>
</evidence>
<protein>
    <submittedName>
        <fullName evidence="16">WD_REPEATS_REGION domain-containing protein</fullName>
    </submittedName>
</protein>
<evidence type="ECO:0000256" key="2">
    <source>
        <dbReference type="ARBA" id="ARBA00004572"/>
    </source>
</evidence>
<reference evidence="14 15" key="2">
    <citation type="submission" date="2018-11" db="EMBL/GenBank/DDBJ databases">
        <authorList>
            <consortium name="Pathogen Informatics"/>
        </authorList>
    </citation>
    <scope>NUCLEOTIDE SEQUENCE [LARGE SCALE GENOMIC DNA]</scope>
    <source>
        <strain evidence="14">Dakar</strain>
        <strain evidence="15">Dakar, Senegal</strain>
    </source>
</reference>
<keyword evidence="10" id="KW-0496">Mitochondrion</keyword>
<dbReference type="InterPro" id="IPR022422">
    <property type="entry name" value="MAS20_rcpt_metazoan"/>
</dbReference>
<dbReference type="Gene3D" id="2.130.10.10">
    <property type="entry name" value="YVTN repeat-like/Quinoprotein amine dehydrogenase"/>
    <property type="match status" value="2"/>
</dbReference>
<evidence type="ECO:0000256" key="12">
    <source>
        <dbReference type="SAM" id="MobiDB-lite"/>
    </source>
</evidence>
<reference evidence="16" key="1">
    <citation type="submission" date="2016-06" db="UniProtKB">
        <authorList>
            <consortium name="WormBaseParasite"/>
        </authorList>
    </citation>
    <scope>IDENTIFICATION</scope>
</reference>
<feature type="compositionally biased region" description="Acidic residues" evidence="12">
    <location>
        <begin position="183"/>
        <end position="194"/>
    </location>
</feature>
<organism evidence="16">
    <name type="scientific">Schistosoma curassoni</name>
    <dbReference type="NCBI Taxonomy" id="6186"/>
    <lineage>
        <taxon>Eukaryota</taxon>
        <taxon>Metazoa</taxon>
        <taxon>Spiralia</taxon>
        <taxon>Lophotrochozoa</taxon>
        <taxon>Platyhelminthes</taxon>
        <taxon>Trematoda</taxon>
        <taxon>Digenea</taxon>
        <taxon>Strigeidida</taxon>
        <taxon>Schistosomatoidea</taxon>
        <taxon>Schistosomatidae</taxon>
        <taxon>Schistosoma</taxon>
    </lineage>
</organism>
<evidence type="ECO:0000256" key="6">
    <source>
        <dbReference type="ARBA" id="ARBA00022692"/>
    </source>
</evidence>
<dbReference type="EMBL" id="UZAK01034957">
    <property type="protein sequence ID" value="VDP47909.1"/>
    <property type="molecule type" value="Genomic_DNA"/>
</dbReference>
<evidence type="ECO:0000256" key="4">
    <source>
        <dbReference type="ARBA" id="ARBA00022490"/>
    </source>
</evidence>
<keyword evidence="8" id="KW-1000">Mitochondrion outer membrane</keyword>
<evidence type="ECO:0000313" key="16">
    <source>
        <dbReference type="WBParaSite" id="SCUD_0001222401-mRNA-1"/>
    </source>
</evidence>
<dbReference type="GO" id="GO:0060294">
    <property type="term" value="P:cilium movement involved in cell motility"/>
    <property type="evidence" value="ECO:0007669"/>
    <property type="project" value="TreeGrafter"/>
</dbReference>
<dbReference type="InterPro" id="IPR015943">
    <property type="entry name" value="WD40/YVTN_repeat-like_dom_sf"/>
</dbReference>
<dbReference type="GO" id="GO:0036159">
    <property type="term" value="P:inner dynein arm assembly"/>
    <property type="evidence" value="ECO:0007669"/>
    <property type="project" value="TreeGrafter"/>
</dbReference>
<evidence type="ECO:0000256" key="5">
    <source>
        <dbReference type="ARBA" id="ARBA00022574"/>
    </source>
</evidence>
<feature type="transmembrane region" description="Helical" evidence="13">
    <location>
        <begin position="1181"/>
        <end position="1200"/>
    </location>
</feature>
<feature type="transmembrane region" description="Helical" evidence="13">
    <location>
        <begin position="1206"/>
        <end position="1226"/>
    </location>
</feature>
<feature type="region of interest" description="Disordered" evidence="12">
    <location>
        <begin position="175"/>
        <end position="194"/>
    </location>
</feature>
<evidence type="ECO:0000256" key="3">
    <source>
        <dbReference type="ARBA" id="ARBA00005792"/>
    </source>
</evidence>
<feature type="compositionally biased region" description="Basic residues" evidence="12">
    <location>
        <begin position="18"/>
        <end position="29"/>
    </location>
</feature>
<dbReference type="InterPro" id="IPR023392">
    <property type="entry name" value="Tom20_dom_sf"/>
</dbReference>
<dbReference type="SUPFAM" id="SSF50978">
    <property type="entry name" value="WD40 repeat-like"/>
    <property type="match status" value="1"/>
</dbReference>
<evidence type="ECO:0000256" key="1">
    <source>
        <dbReference type="ARBA" id="ARBA00004496"/>
    </source>
</evidence>
<feature type="compositionally biased region" description="Polar residues" evidence="12">
    <location>
        <begin position="1"/>
        <end position="17"/>
    </location>
</feature>
<feature type="transmembrane region" description="Helical" evidence="13">
    <location>
        <begin position="1325"/>
        <end position="1347"/>
    </location>
</feature>
<comment type="similarity">
    <text evidence="3">Belongs to the Tom20 family.</text>
</comment>
<dbReference type="WBParaSite" id="SCUD_0001222401-mRNA-1">
    <property type="protein sequence ID" value="SCUD_0001222401-mRNA-1"/>
    <property type="gene ID" value="SCUD_0001222401"/>
</dbReference>
<dbReference type="PANTHER" id="PTHR12442:SF5">
    <property type="entry name" value="DYNEIN AXONEMAL INTERMEDIATE CHAIN 3"/>
    <property type="match status" value="1"/>
</dbReference>
<sequence>MKNSNEKVNPVENTLRNKSARGRSKSRSGRKSESSLGKSAEKSGSKHSDAVDGSSLASIIESHKPLDIFIQNELMPNCTPIFLSKSTQQIFNIVTDEQITKESPIILLNKSDILKDLQLRAAVSDFSVQKVAIKKYPGSDILLIYDADYKFGENFVIVLSEETKSLILNPVKQAVDGQSEHDGDGDENDGRNDDEDKIEEYKEASDLCFLFKSRSEHGWIELGSENEIAEMNTFETRSKVYTIFQRPRKEFGSVLHLQDESATKKGCSEHILSREDESFNIPIMELDKSATNCETTCDKGINTNWKYPKNAFTHYVPRMFTSDELKHYYHENNDALRNISKLYTVFEQSLLENEMYNFLSNDYENLPIGDETYDTRSDNTFKEFLSFTDLKFSKSKAITMIQWHPNIKGIIATSISERIIYDQRIDQASRILLQPTHIILWSFNDPLKPQLLLHAPDDIMCFQFNPTSPNYIAGGCINGQVVLWDIEKHIDDLTNVKLRLKQNNQMPLFVFDENELNKVSTSHYSALSNTESSHSSPIMDLKWIPDHIEINRLGYCFENHAQKCVQLMTCGLNGEILLWDIRPEKTPLAINKTSDSIKPPNNVPLTFSTLDLKWKPLLRIHLYTNDPVNGHVPIKFCIREMQGDRRLLTSNTKDSSINITDNSSKLLPLPNADTHIYAGTEDGVIVYVDWIPHKDQDTGKMQTPKPEFCSSRHDGPISYLCRSPFDSSLVLAIGGWIWTMWKEGVTSGPIIESGRATKPLTGGSWSPTRPSVFYTCRVDGSIEVWDLLDKTYEPTMIQSISANPLTALSIWDSPKRQFIATGDIQGVLQLFIVPRRLQTPLPSELEKFNEYIEREVKRKEFVSMRWNLREQEKIEQEAENKRRAGLAPAVMLSDEEIIQKEKVRPIAGYCFYFDRKRRSHPDFWKNLRKSGLILVNNIGIERMEQKALEAQKSSTFPLPPINDQTGMQRFFLQQIQQGETALSMGSLDEGVNHFAIAVAVCGQPNQLLQVLQQSLSPTVFLRLIEVLPSVQSLLLTGLIIVLVLHRSQADLDPYDMFGELPMDQEQSVSALRSTASFLAPSPSNSLAANHHQEQHKILVRTLWRNINPRNLPSIPSKTPIKVQLEFVLQEKDIYILNKYCNLNNDSENRISPDLINNIFSEIVRPVAIPNNSYLFQWLTNVPPFWIFSLSCAIAFGWLLIIFRSRYIFFTLIPFGLCILIFCQSVYTKYNARLARKMSVLSRHNGPPDDCKPFHQQTWPQMLSTYFSSRPANDECARYYEEVLSEPFLSTSLYEVCLELMCQPVISLCKILGIGVGQLYHNLSEYVPFWIAPFICAFCMFMGVFAFVKTIHSFTGPQSRKRRVRHKIKSSSIPSITS</sequence>
<feature type="compositionally biased region" description="Basic and acidic residues" evidence="12">
    <location>
        <begin position="39"/>
        <end position="50"/>
    </location>
</feature>
<dbReference type="InterPro" id="IPR001680">
    <property type="entry name" value="WD40_rpt"/>
</dbReference>
<keyword evidence="15" id="KW-1185">Reference proteome</keyword>
<dbReference type="InterPro" id="IPR036322">
    <property type="entry name" value="WD40_repeat_dom_sf"/>
</dbReference>
<dbReference type="PRINTS" id="PR00351">
    <property type="entry name" value="OM20RECEPTOR"/>
</dbReference>
<dbReference type="GO" id="GO:0036156">
    <property type="term" value="C:inner dynein arm"/>
    <property type="evidence" value="ECO:0007669"/>
    <property type="project" value="TreeGrafter"/>
</dbReference>
<keyword evidence="9 13" id="KW-1133">Transmembrane helix</keyword>
<evidence type="ECO:0000256" key="9">
    <source>
        <dbReference type="ARBA" id="ARBA00022989"/>
    </source>
</evidence>
<dbReference type="GO" id="GO:0006605">
    <property type="term" value="P:protein targeting"/>
    <property type="evidence" value="ECO:0007669"/>
    <property type="project" value="InterPro"/>
</dbReference>
<evidence type="ECO:0000313" key="14">
    <source>
        <dbReference type="EMBL" id="VDP47909.1"/>
    </source>
</evidence>
<name>A0A183KB33_9TREM</name>
<dbReference type="PRINTS" id="PR01989">
    <property type="entry name" value="EUOM20RECPTR"/>
</dbReference>